<name>A0ACC0WXJ6_9STRA</name>
<comment type="caution">
    <text evidence="1">The sequence shown here is derived from an EMBL/GenBank/DDBJ whole genome shotgun (WGS) entry which is preliminary data.</text>
</comment>
<gene>
    <name evidence="1" type="ORF">PsorP6_002378</name>
</gene>
<evidence type="ECO:0000313" key="2">
    <source>
        <dbReference type="Proteomes" id="UP001163321"/>
    </source>
</evidence>
<evidence type="ECO:0000313" key="1">
    <source>
        <dbReference type="EMBL" id="KAI9922843.1"/>
    </source>
</evidence>
<proteinExistence type="predicted"/>
<dbReference type="Proteomes" id="UP001163321">
    <property type="component" value="Chromosome 1"/>
</dbReference>
<sequence length="209" mass="23610">MSGKHLFTLPALVASGRKQTQVKTSENDHLLEQIERVVTNGISLDATCAPISLLHKERRAVENRNASMGKKRELLTPLQELTSYRHFHDFIFRILEVNPATRATAKSALFHPFLQAYFPFGMVFAESNVQTTSRDHEENVAVVPSAAIANTKRNALSSQPWKEMSREGSGRARKKKEVNKAASSRTKDLRHILKVIPRDMPRHIPLPPR</sequence>
<protein>
    <submittedName>
        <fullName evidence="1">Uncharacterized protein</fullName>
    </submittedName>
</protein>
<reference evidence="1 2" key="1">
    <citation type="journal article" date="2022" name="bioRxiv">
        <title>The genome of the oomycete Peronosclerospora sorghi, a cosmopolitan pathogen of maize and sorghum, is inflated with dispersed pseudogenes.</title>
        <authorList>
            <person name="Fletcher K."/>
            <person name="Martin F."/>
            <person name="Isakeit T."/>
            <person name="Cavanaugh K."/>
            <person name="Magill C."/>
            <person name="Michelmore R."/>
        </authorList>
    </citation>
    <scope>NUCLEOTIDE SEQUENCE [LARGE SCALE GENOMIC DNA]</scope>
    <source>
        <strain evidence="1">P6</strain>
    </source>
</reference>
<organism evidence="1 2">
    <name type="scientific">Peronosclerospora sorghi</name>
    <dbReference type="NCBI Taxonomy" id="230839"/>
    <lineage>
        <taxon>Eukaryota</taxon>
        <taxon>Sar</taxon>
        <taxon>Stramenopiles</taxon>
        <taxon>Oomycota</taxon>
        <taxon>Peronosporomycetes</taxon>
        <taxon>Peronosporales</taxon>
        <taxon>Peronosporaceae</taxon>
        <taxon>Peronosclerospora</taxon>
    </lineage>
</organism>
<dbReference type="EMBL" id="CM047580">
    <property type="protein sequence ID" value="KAI9922843.1"/>
    <property type="molecule type" value="Genomic_DNA"/>
</dbReference>
<accession>A0ACC0WXJ6</accession>
<keyword evidence="2" id="KW-1185">Reference proteome</keyword>